<dbReference type="InterPro" id="IPR045851">
    <property type="entry name" value="AMP-bd_C_sf"/>
</dbReference>
<dbReference type="Pfam" id="PF00501">
    <property type="entry name" value="AMP-binding"/>
    <property type="match status" value="1"/>
</dbReference>
<evidence type="ECO:0000259" key="3">
    <source>
        <dbReference type="Pfam" id="PF00501"/>
    </source>
</evidence>
<dbReference type="Gene3D" id="3.40.50.12780">
    <property type="entry name" value="N-terminal domain of ligase-like"/>
    <property type="match status" value="1"/>
</dbReference>
<dbReference type="InterPro" id="IPR051414">
    <property type="entry name" value="Adenylate-forming_Reductase"/>
</dbReference>
<name>A0A6A6EJE0_9PEZI</name>
<dbReference type="Pfam" id="PF23562">
    <property type="entry name" value="AMP-binding_C_3"/>
    <property type="match status" value="1"/>
</dbReference>
<keyword evidence="2" id="KW-0597">Phosphoprotein</keyword>
<dbReference type="AlphaFoldDB" id="A0A6A6EJE0"/>
<dbReference type="InterPro" id="IPR000873">
    <property type="entry name" value="AMP-dep_synth/lig_dom"/>
</dbReference>
<gene>
    <name evidence="4" type="ORF">K469DRAFT_736618</name>
</gene>
<dbReference type="PANTHER" id="PTHR43439:SF2">
    <property type="entry name" value="ENZYME, PUTATIVE (JCVI)-RELATED"/>
    <property type="match status" value="1"/>
</dbReference>
<proteinExistence type="predicted"/>
<keyword evidence="5" id="KW-1185">Reference proteome</keyword>
<dbReference type="Gene3D" id="3.30.300.30">
    <property type="match status" value="1"/>
</dbReference>
<organism evidence="4 5">
    <name type="scientific">Zopfia rhizophila CBS 207.26</name>
    <dbReference type="NCBI Taxonomy" id="1314779"/>
    <lineage>
        <taxon>Eukaryota</taxon>
        <taxon>Fungi</taxon>
        <taxon>Dikarya</taxon>
        <taxon>Ascomycota</taxon>
        <taxon>Pezizomycotina</taxon>
        <taxon>Dothideomycetes</taxon>
        <taxon>Dothideomycetes incertae sedis</taxon>
        <taxon>Zopfiaceae</taxon>
        <taxon>Zopfia</taxon>
    </lineage>
</organism>
<sequence>MTRFNHPDGRKQLLPHIVDFIADCTPSKVFSEVPVSSTTFADGFRKITYGNIANAINGMASWIEKTLGKSEDFETLVYFGPHDMRYIILLLAAVKTGYKMLFPSPRFSTVAMIELMKRLDAKNMLLPKTHPPVVAAILEANPMPHFDIPELNELLDVEYPHYPYDKSFEEARGEPLIALHTSGSTGFPKPVVWTHDWANSYGEELYLEPPEGFGSMTGLMLGCRLLSMFPVFHAGHLFVGLLMPIYTGTVTIYPLSGQPPSANMVIEALRSTTADVVCMIPPWLEQIAADPALLDELASSVDRIMWAGGDVSAEAGDSASKKLKLFTALGATEMGLWPLIHEAGPWKSEDWHHIRFHPAMNIQMQHRGGNIYEAVIKRNGEGYEQPIFKLFPELNEYPSGDLFVAKQGADSLWRYHGRSDDMLVFASGEKFHPVDVEKLLVRHPDIEEAIIVETGRPQAALLIQVSPKISGSYAEALESVWPVIEKMNDLSPMCAKVSRKHVLFVNSTKPVMRTAKGTVQRKATVKLYEEELDRLYEELQDVAAPPSAYSLMTEKKMV</sequence>
<feature type="domain" description="AMP-dependent synthetase/ligase" evidence="3">
    <location>
        <begin position="39"/>
        <end position="339"/>
    </location>
</feature>
<dbReference type="InterPro" id="IPR042099">
    <property type="entry name" value="ANL_N_sf"/>
</dbReference>
<keyword evidence="1" id="KW-0596">Phosphopantetheine</keyword>
<evidence type="ECO:0000256" key="1">
    <source>
        <dbReference type="ARBA" id="ARBA00022450"/>
    </source>
</evidence>
<reference evidence="4" key="1">
    <citation type="journal article" date="2020" name="Stud. Mycol.">
        <title>101 Dothideomycetes genomes: a test case for predicting lifestyles and emergence of pathogens.</title>
        <authorList>
            <person name="Haridas S."/>
            <person name="Albert R."/>
            <person name="Binder M."/>
            <person name="Bloem J."/>
            <person name="Labutti K."/>
            <person name="Salamov A."/>
            <person name="Andreopoulos B."/>
            <person name="Baker S."/>
            <person name="Barry K."/>
            <person name="Bills G."/>
            <person name="Bluhm B."/>
            <person name="Cannon C."/>
            <person name="Castanera R."/>
            <person name="Culley D."/>
            <person name="Daum C."/>
            <person name="Ezra D."/>
            <person name="Gonzalez J."/>
            <person name="Henrissat B."/>
            <person name="Kuo A."/>
            <person name="Liang C."/>
            <person name="Lipzen A."/>
            <person name="Lutzoni F."/>
            <person name="Magnuson J."/>
            <person name="Mondo S."/>
            <person name="Nolan M."/>
            <person name="Ohm R."/>
            <person name="Pangilinan J."/>
            <person name="Park H.-J."/>
            <person name="Ramirez L."/>
            <person name="Alfaro M."/>
            <person name="Sun H."/>
            <person name="Tritt A."/>
            <person name="Yoshinaga Y."/>
            <person name="Zwiers L.-H."/>
            <person name="Turgeon B."/>
            <person name="Goodwin S."/>
            <person name="Spatafora J."/>
            <person name="Crous P."/>
            <person name="Grigoriev I."/>
        </authorList>
    </citation>
    <scope>NUCLEOTIDE SEQUENCE</scope>
    <source>
        <strain evidence="4">CBS 207.26</strain>
    </source>
</reference>
<dbReference type="SUPFAM" id="SSF56801">
    <property type="entry name" value="Acetyl-CoA synthetase-like"/>
    <property type="match status" value="1"/>
</dbReference>
<accession>A0A6A6EJE0</accession>
<dbReference type="Proteomes" id="UP000800200">
    <property type="component" value="Unassembled WGS sequence"/>
</dbReference>
<evidence type="ECO:0000313" key="4">
    <source>
        <dbReference type="EMBL" id="KAF2190026.1"/>
    </source>
</evidence>
<dbReference type="PANTHER" id="PTHR43439">
    <property type="entry name" value="PHENYLACETATE-COENZYME A LIGASE"/>
    <property type="match status" value="1"/>
</dbReference>
<evidence type="ECO:0000256" key="2">
    <source>
        <dbReference type="ARBA" id="ARBA00022553"/>
    </source>
</evidence>
<protein>
    <submittedName>
        <fullName evidence="4">Acetyl-CoA synthetase-like protein</fullName>
    </submittedName>
</protein>
<dbReference type="OrthoDB" id="429813at2759"/>
<dbReference type="EMBL" id="ML994619">
    <property type="protein sequence ID" value="KAF2190026.1"/>
    <property type="molecule type" value="Genomic_DNA"/>
</dbReference>
<evidence type="ECO:0000313" key="5">
    <source>
        <dbReference type="Proteomes" id="UP000800200"/>
    </source>
</evidence>